<dbReference type="Pfam" id="PF07690">
    <property type="entry name" value="MFS_1"/>
    <property type="match status" value="1"/>
</dbReference>
<comment type="caution">
    <text evidence="7">The sequence shown here is derived from an EMBL/GenBank/DDBJ whole genome shotgun (WGS) entry which is preliminary data.</text>
</comment>
<reference evidence="7 8" key="1">
    <citation type="submission" date="2020-08" db="EMBL/GenBank/DDBJ databases">
        <title>Genomic Encyclopedia of Archaeal and Bacterial Type Strains, Phase II (KMG-II): from individual species to whole genera.</title>
        <authorList>
            <person name="Goeker M."/>
        </authorList>
    </citation>
    <scope>NUCLEOTIDE SEQUENCE [LARGE SCALE GENOMIC DNA]</scope>
    <source>
        <strain evidence="7 8">DSM 43850</strain>
    </source>
</reference>
<dbReference type="RefSeq" id="WP_182838708.1">
    <property type="nucleotide sequence ID" value="NZ_BAAABQ010000030.1"/>
</dbReference>
<dbReference type="SUPFAM" id="SSF103473">
    <property type="entry name" value="MFS general substrate transporter"/>
    <property type="match status" value="1"/>
</dbReference>
<proteinExistence type="predicted"/>
<dbReference type="Proteomes" id="UP000517916">
    <property type="component" value="Unassembled WGS sequence"/>
</dbReference>
<feature type="transmembrane region" description="Helical" evidence="5">
    <location>
        <begin position="256"/>
        <end position="276"/>
    </location>
</feature>
<feature type="transmembrane region" description="Helical" evidence="5">
    <location>
        <begin position="296"/>
        <end position="313"/>
    </location>
</feature>
<keyword evidence="4 5" id="KW-0472">Membrane</keyword>
<feature type="transmembrane region" description="Helical" evidence="5">
    <location>
        <begin position="380"/>
        <end position="403"/>
    </location>
</feature>
<feature type="domain" description="Major facilitator superfamily (MFS) profile" evidence="6">
    <location>
        <begin position="25"/>
        <end position="436"/>
    </location>
</feature>
<keyword evidence="8" id="KW-1185">Reference proteome</keyword>
<feature type="transmembrane region" description="Helical" evidence="5">
    <location>
        <begin position="91"/>
        <end position="109"/>
    </location>
</feature>
<dbReference type="PANTHER" id="PTHR23508:SF10">
    <property type="entry name" value="CARBOXYLIC ACID TRANSPORTER PROTEIN HOMOLOG"/>
    <property type="match status" value="1"/>
</dbReference>
<dbReference type="InterPro" id="IPR020846">
    <property type="entry name" value="MFS_dom"/>
</dbReference>
<dbReference type="PROSITE" id="PS00217">
    <property type="entry name" value="SUGAR_TRANSPORT_2"/>
    <property type="match status" value="1"/>
</dbReference>
<accession>A0ABR6BME5</accession>
<evidence type="ECO:0000259" key="6">
    <source>
        <dbReference type="PROSITE" id="PS50850"/>
    </source>
</evidence>
<dbReference type="Gene3D" id="1.20.1250.20">
    <property type="entry name" value="MFS general substrate transporter like domains"/>
    <property type="match status" value="1"/>
</dbReference>
<keyword evidence="2 5" id="KW-0812">Transmembrane</keyword>
<keyword evidence="3 5" id="KW-1133">Transmembrane helix</keyword>
<feature type="transmembrane region" description="Helical" evidence="5">
    <location>
        <begin position="21"/>
        <end position="47"/>
    </location>
</feature>
<dbReference type="EMBL" id="JACJID010000004">
    <property type="protein sequence ID" value="MBA8928069.1"/>
    <property type="molecule type" value="Genomic_DNA"/>
</dbReference>
<sequence length="445" mass="46982">MRPVHLPEIAERIERLPLSRWHLMVRLLIGTATLFDGFDQLLISYALPVLQRQWGFGQATATLLITAGAVGMLVGALLAGTLADTIGRIRAVVACIVLYSVPSLLMAFVDDPQTFMVLRFVQGVGIGGEVLAAAVYMSEIVGAARRGRFVLRYEVVFAAGLLCAALVSSWVIPAWGWRPLFVIGAAPVLLVFPLLRWVPESPRWLAARGSARTEAVMARIEAATAASAIVAPPESPAVEPEQAEPVARGRYARRTVVLAVVCLSAFLVNYALSSWMPAIYTGLFKVPLADALRYSLYSMVASFLGAGVLAIVVDRAGRRISLAVGLAGAGAALAVLALTGPRDGGLVAVFVTVSSLFISATNIGLYLYVPELYPTRARALGSSVAGVFIRLGVIVGPILVGVLSTGFTGFSVALGVLAAVGMLAAIVLIVFGEETTARRLEELSP</sequence>
<evidence type="ECO:0000256" key="4">
    <source>
        <dbReference type="ARBA" id="ARBA00023136"/>
    </source>
</evidence>
<feature type="transmembrane region" description="Helical" evidence="5">
    <location>
        <begin position="178"/>
        <end position="198"/>
    </location>
</feature>
<evidence type="ECO:0000313" key="7">
    <source>
        <dbReference type="EMBL" id="MBA8928069.1"/>
    </source>
</evidence>
<feature type="transmembrane region" description="Helical" evidence="5">
    <location>
        <begin position="409"/>
        <end position="431"/>
    </location>
</feature>
<evidence type="ECO:0000256" key="1">
    <source>
        <dbReference type="ARBA" id="ARBA00004651"/>
    </source>
</evidence>
<feature type="transmembrane region" description="Helical" evidence="5">
    <location>
        <begin position="59"/>
        <end position="79"/>
    </location>
</feature>
<dbReference type="InterPro" id="IPR005829">
    <property type="entry name" value="Sugar_transporter_CS"/>
</dbReference>
<dbReference type="InterPro" id="IPR036259">
    <property type="entry name" value="MFS_trans_sf"/>
</dbReference>
<gene>
    <name evidence="7" type="ORF">BC739_005286</name>
</gene>
<evidence type="ECO:0000313" key="8">
    <source>
        <dbReference type="Proteomes" id="UP000517916"/>
    </source>
</evidence>
<organism evidence="7 8">
    <name type="scientific">Kutzneria viridogrisea</name>
    <dbReference type="NCBI Taxonomy" id="47990"/>
    <lineage>
        <taxon>Bacteria</taxon>
        <taxon>Bacillati</taxon>
        <taxon>Actinomycetota</taxon>
        <taxon>Actinomycetes</taxon>
        <taxon>Pseudonocardiales</taxon>
        <taxon>Pseudonocardiaceae</taxon>
        <taxon>Kutzneria</taxon>
    </lineage>
</organism>
<evidence type="ECO:0000256" key="3">
    <source>
        <dbReference type="ARBA" id="ARBA00022989"/>
    </source>
</evidence>
<evidence type="ECO:0000256" key="2">
    <source>
        <dbReference type="ARBA" id="ARBA00022692"/>
    </source>
</evidence>
<feature type="transmembrane region" description="Helical" evidence="5">
    <location>
        <begin position="346"/>
        <end position="368"/>
    </location>
</feature>
<feature type="transmembrane region" description="Helical" evidence="5">
    <location>
        <begin position="320"/>
        <end position="340"/>
    </location>
</feature>
<feature type="transmembrane region" description="Helical" evidence="5">
    <location>
        <begin position="115"/>
        <end position="137"/>
    </location>
</feature>
<comment type="subcellular location">
    <subcellularLocation>
        <location evidence="1">Cell membrane</location>
        <topology evidence="1">Multi-pass membrane protein</topology>
    </subcellularLocation>
</comment>
<dbReference type="PANTHER" id="PTHR23508">
    <property type="entry name" value="CARBOXYLIC ACID TRANSPORTER PROTEIN HOMOLOG"/>
    <property type="match status" value="1"/>
</dbReference>
<evidence type="ECO:0000256" key="5">
    <source>
        <dbReference type="SAM" id="Phobius"/>
    </source>
</evidence>
<dbReference type="InterPro" id="IPR011701">
    <property type="entry name" value="MFS"/>
</dbReference>
<feature type="transmembrane region" description="Helical" evidence="5">
    <location>
        <begin position="149"/>
        <end position="172"/>
    </location>
</feature>
<dbReference type="PROSITE" id="PS50850">
    <property type="entry name" value="MFS"/>
    <property type="match status" value="1"/>
</dbReference>
<name>A0ABR6BME5_9PSEU</name>
<protein>
    <submittedName>
        <fullName evidence="7">MFS transporter</fullName>
    </submittedName>
</protein>
<dbReference type="PROSITE" id="PS00216">
    <property type="entry name" value="SUGAR_TRANSPORT_1"/>
    <property type="match status" value="1"/>
</dbReference>